<feature type="region of interest" description="Disordered" evidence="3">
    <location>
        <begin position="542"/>
        <end position="639"/>
    </location>
</feature>
<accession>A0A6G0PPR3</accession>
<feature type="region of interest" description="Disordered" evidence="3">
    <location>
        <begin position="1"/>
        <end position="24"/>
    </location>
</feature>
<comment type="subcellular location">
    <subcellularLocation>
        <location evidence="1">Nucleus</location>
    </subcellularLocation>
</comment>
<feature type="domain" description="Uncharacterized bromodomain-containing protein 10 helical" evidence="5">
    <location>
        <begin position="200"/>
        <end position="289"/>
    </location>
</feature>
<dbReference type="InterPro" id="IPR028938">
    <property type="entry name" value="Rsf1-like"/>
</dbReference>
<feature type="region of interest" description="Disordered" evidence="3">
    <location>
        <begin position="296"/>
        <end position="316"/>
    </location>
</feature>
<evidence type="ECO:0000313" key="9">
    <source>
        <dbReference type="Proteomes" id="UP000488956"/>
    </source>
</evidence>
<feature type="compositionally biased region" description="Basic residues" evidence="3">
    <location>
        <begin position="114"/>
        <end position="124"/>
    </location>
</feature>
<dbReference type="EMBL" id="QXGC01000071">
    <property type="protein sequence ID" value="KAE9251393.1"/>
    <property type="molecule type" value="Genomic_DNA"/>
</dbReference>
<dbReference type="Pfam" id="PF15612">
    <property type="entry name" value="WHIM1"/>
    <property type="match status" value="1"/>
</dbReference>
<protein>
    <submittedName>
        <fullName evidence="7">Uncharacterized protein</fullName>
    </submittedName>
</protein>
<feature type="compositionally biased region" description="Basic and acidic residues" evidence="3">
    <location>
        <begin position="542"/>
        <end position="600"/>
    </location>
</feature>
<evidence type="ECO:0000256" key="3">
    <source>
        <dbReference type="SAM" id="MobiDB-lite"/>
    </source>
</evidence>
<dbReference type="InterPro" id="IPR056522">
    <property type="entry name" value="KIAA2026_hel"/>
</dbReference>
<dbReference type="InterPro" id="IPR028942">
    <property type="entry name" value="WHIM1_dom"/>
</dbReference>
<reference evidence="8 9" key="1">
    <citation type="submission" date="2018-09" db="EMBL/GenBank/DDBJ databases">
        <title>Genomic investigation of the strawberry pathogen Phytophthora fragariae indicates pathogenicity is determined by transcriptional variation in three key races.</title>
        <authorList>
            <person name="Adams T.M."/>
            <person name="Armitage A.D."/>
            <person name="Sobczyk M.K."/>
            <person name="Bates H.J."/>
            <person name="Dunwell J.M."/>
            <person name="Nellist C.F."/>
            <person name="Harrison R.J."/>
        </authorList>
    </citation>
    <scope>NUCLEOTIDE SEQUENCE [LARGE SCALE GENOMIC DNA]</scope>
    <source>
        <strain evidence="7 8">BC-23</strain>
        <strain evidence="6 9">ONT-3</strain>
    </source>
</reference>
<dbReference type="PANTHER" id="PTHR14296:SF3">
    <property type="entry name" value="DIKAR, ISOFORM F"/>
    <property type="match status" value="1"/>
</dbReference>
<feature type="compositionally biased region" description="Polar residues" evidence="3">
    <location>
        <begin position="64"/>
        <end position="75"/>
    </location>
</feature>
<dbReference type="PANTHER" id="PTHR14296">
    <property type="entry name" value="REMODELING AND SPACING FACTOR 1"/>
    <property type="match status" value="1"/>
</dbReference>
<feature type="compositionally biased region" description="Acidic residues" evidence="3">
    <location>
        <begin position="298"/>
        <end position="309"/>
    </location>
</feature>
<dbReference type="Proteomes" id="UP000476176">
    <property type="component" value="Unassembled WGS sequence"/>
</dbReference>
<dbReference type="GO" id="GO:0006355">
    <property type="term" value="P:regulation of DNA-templated transcription"/>
    <property type="evidence" value="ECO:0007669"/>
    <property type="project" value="InterPro"/>
</dbReference>
<evidence type="ECO:0000313" key="7">
    <source>
        <dbReference type="EMBL" id="KAE9251393.1"/>
    </source>
</evidence>
<evidence type="ECO:0000256" key="1">
    <source>
        <dbReference type="ARBA" id="ARBA00004123"/>
    </source>
</evidence>
<comment type="caution">
    <text evidence="7">The sequence shown here is derived from an EMBL/GenBank/DDBJ whole genome shotgun (WGS) entry which is preliminary data.</text>
</comment>
<proteinExistence type="predicted"/>
<feature type="region of interest" description="Disordered" evidence="3">
    <location>
        <begin position="36"/>
        <end position="164"/>
    </location>
</feature>
<sequence length="639" mass="72589">MARGAALKRVTPASLESDGGGEGAAKKLKASVDVASKAAAAVRSGPLEAEDSESDSIDVGEDAQTATSTPSNGVTYDQEDGEQDVEMADVEASEDQGAAGTKAGNKNSGDAKAAAKKPVKKRAKPAVNGKTKAAAKPKAKAKAAAKPRAKAAPKRKARTQEDKVKENAPLAAPFFVETGAEWNNTNIDFDELSVLRSRWELPAACHILWLLQSPLTLRFSNTLLEYEAALLKPEDSPVLEDVFTKLLLKKSERACLSAGIGLKYEWWNKQLRIYYLDMYDKWYALLRKAGERLPETFSQDEDDDDDSSVSDDKTDEQVDVELTDDEWLTLDILMARLETLGMVCPLKHQSFADLSIELRCKILLNLCEAVVDDPANTEYMRQMEDDDLRVEPLGNDRAGNMYYFFPQFYEERRLYRLDPETQQWSLWAKGDDAFRSMMKATKAVRGRKIRGEQELLDHLEVIVEQIEDEDEARARQLEKANRLAILGAIPRKRSLRLQVKQLEKMEKHQEELEHQKDLSMEEIAELKRAELLRKVEKEAEKEARDAEREARRLHREQVEREEAQAERERRHLRRIEKEKEEERLELIAQEERRKQEEARKLRARQRHGAEEWQQVEQDDQSAVEDATTKSTTAQASETP</sequence>
<feature type="compositionally biased region" description="Acidic residues" evidence="3">
    <location>
        <begin position="77"/>
        <end position="94"/>
    </location>
</feature>
<evidence type="ECO:0000259" key="4">
    <source>
        <dbReference type="Pfam" id="PF15612"/>
    </source>
</evidence>
<keyword evidence="2" id="KW-0539">Nucleus</keyword>
<dbReference type="AlphaFoldDB" id="A0A6G0PPR3"/>
<dbReference type="EMBL" id="QXFX01001186">
    <property type="protein sequence ID" value="KAE9094942.1"/>
    <property type="molecule type" value="Genomic_DNA"/>
</dbReference>
<feature type="compositionally biased region" description="Polar residues" evidence="3">
    <location>
        <begin position="628"/>
        <end position="639"/>
    </location>
</feature>
<evidence type="ECO:0000313" key="8">
    <source>
        <dbReference type="Proteomes" id="UP000476176"/>
    </source>
</evidence>
<evidence type="ECO:0000313" key="6">
    <source>
        <dbReference type="EMBL" id="KAE9094942.1"/>
    </source>
</evidence>
<dbReference type="GO" id="GO:0031213">
    <property type="term" value="C:RSF complex"/>
    <property type="evidence" value="ECO:0007669"/>
    <property type="project" value="InterPro"/>
</dbReference>
<feature type="compositionally biased region" description="Acidic residues" evidence="3">
    <location>
        <begin position="48"/>
        <end position="61"/>
    </location>
</feature>
<evidence type="ECO:0000259" key="5">
    <source>
        <dbReference type="Pfam" id="PF23450"/>
    </source>
</evidence>
<gene>
    <name evidence="7" type="ORF">PF004_g2489</name>
    <name evidence="6" type="ORF">PF010_g16903</name>
</gene>
<evidence type="ECO:0000256" key="2">
    <source>
        <dbReference type="ARBA" id="ARBA00023242"/>
    </source>
</evidence>
<feature type="compositionally biased region" description="Basic residues" evidence="3">
    <location>
        <begin position="133"/>
        <end position="157"/>
    </location>
</feature>
<name>A0A6G0PPR3_9STRA</name>
<dbReference type="Pfam" id="PF23450">
    <property type="entry name" value="KIAA2026_hel"/>
    <property type="match status" value="1"/>
</dbReference>
<feature type="domain" description="WHIM1" evidence="4">
    <location>
        <begin position="337"/>
        <end position="380"/>
    </location>
</feature>
<organism evidence="7 8">
    <name type="scientific">Phytophthora fragariae</name>
    <dbReference type="NCBI Taxonomy" id="53985"/>
    <lineage>
        <taxon>Eukaryota</taxon>
        <taxon>Sar</taxon>
        <taxon>Stramenopiles</taxon>
        <taxon>Oomycota</taxon>
        <taxon>Peronosporomycetes</taxon>
        <taxon>Peronosporales</taxon>
        <taxon>Peronosporaceae</taxon>
        <taxon>Phytophthora</taxon>
    </lineage>
</organism>
<dbReference type="Proteomes" id="UP000488956">
    <property type="component" value="Unassembled WGS sequence"/>
</dbReference>